<keyword evidence="1" id="KW-1133">Transmembrane helix</keyword>
<accession>A0A2H0WTB0</accession>
<dbReference type="Proteomes" id="UP000231198">
    <property type="component" value="Unassembled WGS sequence"/>
</dbReference>
<protein>
    <submittedName>
        <fullName evidence="3">VanZ family protein</fullName>
    </submittedName>
</protein>
<feature type="transmembrane region" description="Helical" evidence="1">
    <location>
        <begin position="5"/>
        <end position="22"/>
    </location>
</feature>
<evidence type="ECO:0000313" key="3">
    <source>
        <dbReference type="EMBL" id="PIS15841.1"/>
    </source>
</evidence>
<evidence type="ECO:0000256" key="1">
    <source>
        <dbReference type="SAM" id="Phobius"/>
    </source>
</evidence>
<feature type="transmembrane region" description="Helical" evidence="1">
    <location>
        <begin position="101"/>
        <end position="118"/>
    </location>
</feature>
<dbReference type="InterPro" id="IPR006976">
    <property type="entry name" value="VanZ-like"/>
</dbReference>
<feature type="transmembrane region" description="Helical" evidence="1">
    <location>
        <begin position="68"/>
        <end position="86"/>
    </location>
</feature>
<gene>
    <name evidence="3" type="ORF">COT62_01560</name>
</gene>
<dbReference type="AlphaFoldDB" id="A0A2H0WTB0"/>
<name>A0A2H0WTB0_9BACT</name>
<organism evidence="3 4">
    <name type="scientific">Candidatus Roizmanbacteria bacterium CG09_land_8_20_14_0_10_41_9</name>
    <dbReference type="NCBI Taxonomy" id="1974850"/>
    <lineage>
        <taxon>Bacteria</taxon>
        <taxon>Candidatus Roizmaniibacteriota</taxon>
    </lineage>
</organism>
<keyword evidence="1" id="KW-0472">Membrane</keyword>
<keyword evidence="1" id="KW-0812">Transmembrane</keyword>
<comment type="caution">
    <text evidence="3">The sequence shown here is derived from an EMBL/GenBank/DDBJ whole genome shotgun (WGS) entry which is preliminary data.</text>
</comment>
<feature type="domain" description="VanZ-like" evidence="2">
    <location>
        <begin position="14"/>
        <end position="116"/>
    </location>
</feature>
<proteinExistence type="predicted"/>
<evidence type="ECO:0000313" key="4">
    <source>
        <dbReference type="Proteomes" id="UP000231198"/>
    </source>
</evidence>
<sequence>MKKFIYYWTPPIIWMGIIFYLSSRQRISVADIPIYNFIIFKTLHMIEYAVLYLLLFRALHFGRKKSSEVNRIFLIGFFFAVLYAVSDEVHQSFVPTREGRLRDVLIDTFGIFLMYSYIKHSISRIRKYL</sequence>
<evidence type="ECO:0000259" key="2">
    <source>
        <dbReference type="Pfam" id="PF04892"/>
    </source>
</evidence>
<reference evidence="4" key="1">
    <citation type="submission" date="2017-09" db="EMBL/GenBank/DDBJ databases">
        <title>Depth-based differentiation of microbial function through sediment-hosted aquifers and enrichment of novel symbionts in the deep terrestrial subsurface.</title>
        <authorList>
            <person name="Probst A.J."/>
            <person name="Ladd B."/>
            <person name="Jarett J.K."/>
            <person name="Geller-Mcgrath D.E."/>
            <person name="Sieber C.M.K."/>
            <person name="Emerson J.B."/>
            <person name="Anantharaman K."/>
            <person name="Thomas B.C."/>
            <person name="Malmstrom R."/>
            <person name="Stieglmeier M."/>
            <person name="Klingl A."/>
            <person name="Woyke T."/>
            <person name="Ryan C.M."/>
            <person name="Banfield J.F."/>
        </authorList>
    </citation>
    <scope>NUCLEOTIDE SEQUENCE [LARGE SCALE GENOMIC DNA]</scope>
</reference>
<dbReference type="Pfam" id="PF04892">
    <property type="entry name" value="VanZ"/>
    <property type="match status" value="1"/>
</dbReference>
<dbReference type="EMBL" id="PEZG01000034">
    <property type="protein sequence ID" value="PIS15841.1"/>
    <property type="molecule type" value="Genomic_DNA"/>
</dbReference>
<feature type="transmembrane region" description="Helical" evidence="1">
    <location>
        <begin position="34"/>
        <end position="56"/>
    </location>
</feature>
<dbReference type="NCBIfam" id="NF037970">
    <property type="entry name" value="vanZ_1"/>
    <property type="match status" value="1"/>
</dbReference>